<dbReference type="Gene3D" id="1.10.510.10">
    <property type="entry name" value="Transferase(Phosphotransferase) domain 1"/>
    <property type="match status" value="1"/>
</dbReference>
<dbReference type="PANTHER" id="PTHR47987">
    <property type="entry name" value="OS08G0249100 PROTEIN"/>
    <property type="match status" value="1"/>
</dbReference>
<dbReference type="EMBL" id="JADCNM010000005">
    <property type="protein sequence ID" value="KAG0483042.1"/>
    <property type="molecule type" value="Genomic_DNA"/>
</dbReference>
<dbReference type="CDD" id="cd00293">
    <property type="entry name" value="USP-like"/>
    <property type="match status" value="1"/>
</dbReference>
<dbReference type="Proteomes" id="UP000639772">
    <property type="component" value="Unassembled WGS sequence"/>
</dbReference>
<sequence length="542" mass="59932">MKYTEERTRRAAEEVEKNAGNNTVIVGMKMGSASRELLTWALVKVAHTGDRVIALHVIPSVHEVADSFENPSFLISLVDAFDDVLNDYEGFCKLKQIDLKLKLCRGTSIRRVLVQEVISVSASKLVLGASRNNRVVGSSSSCIAKYCTKKVSPGCLVLAVNNGRVVFKKESTGRQNLHKSDSMKLQKFNAQAWKNAILPKPSDDAICDSLRDFVITENDKNSLEDGTKRPPSVLPKKEIESSFGCVSMLTRELPVARPGWSLLRRAVLTRIKGFKNDLGWAERYKIAVGVAEALNYLHNSSETQCVIHRDVKSSNILLSDDFEPQLSDFGLARLASSSLQSDDGIMDCSNLAGTVGYLAPEYFMYGKIDEKIDVYAFGVVLLELISGKRPVSTGCPKGEESLTSWAKPILHDSKFEQLVDPCLGDNFNIDEMERLSLSAALCIRKANNSRPSASLVLKLLQGDMEAIGWAKSELNSTMESRDVDDESRLLRSNIQSHINLALLDIEDDSLSSSVDHSESFMTTNIPLEEYLKARCSSWSSFS</sequence>
<dbReference type="InterPro" id="IPR011009">
    <property type="entry name" value="Kinase-like_dom_sf"/>
</dbReference>
<dbReference type="FunFam" id="1.10.510.10:FF:000095">
    <property type="entry name" value="protein STRUBBELIG-RECEPTOR FAMILY 8"/>
    <property type="match status" value="1"/>
</dbReference>
<dbReference type="Pfam" id="PF00069">
    <property type="entry name" value="Pkinase"/>
    <property type="match status" value="1"/>
</dbReference>
<dbReference type="PANTHER" id="PTHR47987:SF5">
    <property type="entry name" value="PROTEIN KINASE DOMAIN-CONTAINING PROTEIN"/>
    <property type="match status" value="1"/>
</dbReference>
<accession>A0A835RBT1</accession>
<evidence type="ECO:0000259" key="1">
    <source>
        <dbReference type="PROSITE" id="PS50011"/>
    </source>
</evidence>
<protein>
    <recommendedName>
        <fullName evidence="1">Protein kinase domain-containing protein</fullName>
    </recommendedName>
</protein>
<dbReference type="OrthoDB" id="654677at2759"/>
<dbReference type="SMART" id="SM00220">
    <property type="entry name" value="S_TKc"/>
    <property type="match status" value="1"/>
</dbReference>
<gene>
    <name evidence="2" type="ORF">HPP92_011126</name>
</gene>
<dbReference type="InterPro" id="IPR014729">
    <property type="entry name" value="Rossmann-like_a/b/a_fold"/>
</dbReference>
<name>A0A835RBT1_VANPL</name>
<organism evidence="2 3">
    <name type="scientific">Vanilla planifolia</name>
    <name type="common">Vanilla</name>
    <dbReference type="NCBI Taxonomy" id="51239"/>
    <lineage>
        <taxon>Eukaryota</taxon>
        <taxon>Viridiplantae</taxon>
        <taxon>Streptophyta</taxon>
        <taxon>Embryophyta</taxon>
        <taxon>Tracheophyta</taxon>
        <taxon>Spermatophyta</taxon>
        <taxon>Magnoliopsida</taxon>
        <taxon>Liliopsida</taxon>
        <taxon>Asparagales</taxon>
        <taxon>Orchidaceae</taxon>
        <taxon>Vanilloideae</taxon>
        <taxon>Vanilleae</taxon>
        <taxon>Vanilla</taxon>
    </lineage>
</organism>
<proteinExistence type="predicted"/>
<reference evidence="2 3" key="1">
    <citation type="journal article" date="2020" name="Nat. Food">
        <title>A phased Vanilla planifolia genome enables genetic improvement of flavour and production.</title>
        <authorList>
            <person name="Hasing T."/>
            <person name="Tang H."/>
            <person name="Brym M."/>
            <person name="Khazi F."/>
            <person name="Huang T."/>
            <person name="Chambers A.H."/>
        </authorList>
    </citation>
    <scope>NUCLEOTIDE SEQUENCE [LARGE SCALE GENOMIC DNA]</scope>
    <source>
        <tissue evidence="2">Leaf</tissue>
    </source>
</reference>
<dbReference type="InterPro" id="IPR046958">
    <property type="entry name" value="RBK1/2/STUNTED"/>
</dbReference>
<dbReference type="PROSITE" id="PS50011">
    <property type="entry name" value="PROTEIN_KINASE_DOM"/>
    <property type="match status" value="1"/>
</dbReference>
<feature type="domain" description="Protein kinase" evidence="1">
    <location>
        <begin position="130"/>
        <end position="453"/>
    </location>
</feature>
<comment type="caution">
    <text evidence="2">The sequence shown here is derived from an EMBL/GenBank/DDBJ whole genome shotgun (WGS) entry which is preliminary data.</text>
</comment>
<dbReference type="SUPFAM" id="SSF56112">
    <property type="entry name" value="Protein kinase-like (PK-like)"/>
    <property type="match status" value="1"/>
</dbReference>
<evidence type="ECO:0000313" key="2">
    <source>
        <dbReference type="EMBL" id="KAG0483042.1"/>
    </source>
</evidence>
<dbReference type="InterPro" id="IPR000719">
    <property type="entry name" value="Prot_kinase_dom"/>
</dbReference>
<dbReference type="SUPFAM" id="SSF52402">
    <property type="entry name" value="Adenine nucleotide alpha hydrolases-like"/>
    <property type="match status" value="1"/>
</dbReference>
<dbReference type="GO" id="GO:0004672">
    <property type="term" value="F:protein kinase activity"/>
    <property type="evidence" value="ECO:0007669"/>
    <property type="project" value="InterPro"/>
</dbReference>
<dbReference type="Gene3D" id="3.40.50.620">
    <property type="entry name" value="HUPs"/>
    <property type="match status" value="1"/>
</dbReference>
<dbReference type="GO" id="GO:0005524">
    <property type="term" value="F:ATP binding"/>
    <property type="evidence" value="ECO:0007669"/>
    <property type="project" value="InterPro"/>
</dbReference>
<dbReference type="InterPro" id="IPR008271">
    <property type="entry name" value="Ser/Thr_kinase_AS"/>
</dbReference>
<dbReference type="AlphaFoldDB" id="A0A835RBT1"/>
<dbReference type="PROSITE" id="PS00108">
    <property type="entry name" value="PROTEIN_KINASE_ST"/>
    <property type="match status" value="1"/>
</dbReference>
<evidence type="ECO:0000313" key="3">
    <source>
        <dbReference type="Proteomes" id="UP000639772"/>
    </source>
</evidence>